<name>A0AC60NUP9_IXOPE</name>
<evidence type="ECO:0000313" key="2">
    <source>
        <dbReference type="Proteomes" id="UP000805193"/>
    </source>
</evidence>
<organism evidence="1 2">
    <name type="scientific">Ixodes persulcatus</name>
    <name type="common">Taiga tick</name>
    <dbReference type="NCBI Taxonomy" id="34615"/>
    <lineage>
        <taxon>Eukaryota</taxon>
        <taxon>Metazoa</taxon>
        <taxon>Ecdysozoa</taxon>
        <taxon>Arthropoda</taxon>
        <taxon>Chelicerata</taxon>
        <taxon>Arachnida</taxon>
        <taxon>Acari</taxon>
        <taxon>Parasitiformes</taxon>
        <taxon>Ixodida</taxon>
        <taxon>Ixodoidea</taxon>
        <taxon>Ixodidae</taxon>
        <taxon>Ixodinae</taxon>
        <taxon>Ixodes</taxon>
    </lineage>
</organism>
<dbReference type="Proteomes" id="UP000805193">
    <property type="component" value="Unassembled WGS sequence"/>
</dbReference>
<gene>
    <name evidence="1" type="ORF">HPB47_012004</name>
</gene>
<proteinExistence type="predicted"/>
<accession>A0AC60NUP9</accession>
<sequence>MSTSVRMPPARIVQKWDVNRLSKWLTKSKRQAQGACVFRCRWLPPIADAAVELAVDEGRASQLVGLGHRMTPRHVILGCLASSRWLGWGTQNAERDGAEAASV</sequence>
<evidence type="ECO:0000313" key="1">
    <source>
        <dbReference type="EMBL" id="KAG0410873.1"/>
    </source>
</evidence>
<comment type="caution">
    <text evidence="1">The sequence shown here is derived from an EMBL/GenBank/DDBJ whole genome shotgun (WGS) entry which is preliminary data.</text>
</comment>
<reference evidence="1 2" key="1">
    <citation type="journal article" date="2020" name="Cell">
        <title>Large-Scale Comparative Analyses of Tick Genomes Elucidate Their Genetic Diversity and Vector Capacities.</title>
        <authorList>
            <consortium name="Tick Genome and Microbiome Consortium (TIGMIC)"/>
            <person name="Jia N."/>
            <person name="Wang J."/>
            <person name="Shi W."/>
            <person name="Du L."/>
            <person name="Sun Y."/>
            <person name="Zhan W."/>
            <person name="Jiang J.F."/>
            <person name="Wang Q."/>
            <person name="Zhang B."/>
            <person name="Ji P."/>
            <person name="Bell-Sakyi L."/>
            <person name="Cui X.M."/>
            <person name="Yuan T.T."/>
            <person name="Jiang B.G."/>
            <person name="Yang W.F."/>
            <person name="Lam T.T."/>
            <person name="Chang Q.C."/>
            <person name="Ding S.J."/>
            <person name="Wang X.J."/>
            <person name="Zhu J.G."/>
            <person name="Ruan X.D."/>
            <person name="Zhao L."/>
            <person name="Wei J.T."/>
            <person name="Ye R.Z."/>
            <person name="Que T.C."/>
            <person name="Du C.H."/>
            <person name="Zhou Y.H."/>
            <person name="Cheng J.X."/>
            <person name="Dai P.F."/>
            <person name="Guo W.B."/>
            <person name="Han X.H."/>
            <person name="Huang E.J."/>
            <person name="Li L.F."/>
            <person name="Wei W."/>
            <person name="Gao Y.C."/>
            <person name="Liu J.Z."/>
            <person name="Shao H.Z."/>
            <person name="Wang X."/>
            <person name="Wang C.C."/>
            <person name="Yang T.C."/>
            <person name="Huo Q.B."/>
            <person name="Li W."/>
            <person name="Chen H.Y."/>
            <person name="Chen S.E."/>
            <person name="Zhou L.G."/>
            <person name="Ni X.B."/>
            <person name="Tian J.H."/>
            <person name="Sheng Y."/>
            <person name="Liu T."/>
            <person name="Pan Y.S."/>
            <person name="Xia L.Y."/>
            <person name="Li J."/>
            <person name="Zhao F."/>
            <person name="Cao W.C."/>
        </authorList>
    </citation>
    <scope>NUCLEOTIDE SEQUENCE [LARGE SCALE GENOMIC DNA]</scope>
    <source>
        <strain evidence="1">Iper-2018</strain>
    </source>
</reference>
<keyword evidence="2" id="KW-1185">Reference proteome</keyword>
<dbReference type="EMBL" id="JABSTQ010011478">
    <property type="protein sequence ID" value="KAG0410873.1"/>
    <property type="molecule type" value="Genomic_DNA"/>
</dbReference>
<protein>
    <submittedName>
        <fullName evidence="1">Uncharacterized protein</fullName>
    </submittedName>
</protein>